<reference evidence="2" key="1">
    <citation type="submission" date="2021-01" db="EMBL/GenBank/DDBJ databases">
        <title>Marivirga aurantiaca sp. nov., isolated from intertidal surface sediments.</title>
        <authorList>
            <person name="Zhang M."/>
        </authorList>
    </citation>
    <scope>NUCLEOTIDE SEQUENCE</scope>
    <source>
        <strain evidence="2">S37H4</strain>
    </source>
</reference>
<organism evidence="2 3">
    <name type="scientific">Marivirga aurantiaca</name>
    <dbReference type="NCBI Taxonomy" id="2802615"/>
    <lineage>
        <taxon>Bacteria</taxon>
        <taxon>Pseudomonadati</taxon>
        <taxon>Bacteroidota</taxon>
        <taxon>Cytophagia</taxon>
        <taxon>Cytophagales</taxon>
        <taxon>Marivirgaceae</taxon>
        <taxon>Marivirga</taxon>
    </lineage>
</organism>
<dbReference type="RefSeq" id="WP_201431643.1">
    <property type="nucleotide sequence ID" value="NZ_JAEQBW010000005.1"/>
</dbReference>
<dbReference type="AlphaFoldDB" id="A0A934WZX4"/>
<dbReference type="EMBL" id="JAEQBW010000005">
    <property type="protein sequence ID" value="MBK6265971.1"/>
    <property type="molecule type" value="Genomic_DNA"/>
</dbReference>
<feature type="chain" id="PRO_5036774203" description="Outer membrane protein beta-barrel domain-containing protein" evidence="1">
    <location>
        <begin position="21"/>
        <end position="188"/>
    </location>
</feature>
<evidence type="ECO:0000313" key="3">
    <source>
        <dbReference type="Proteomes" id="UP000611723"/>
    </source>
</evidence>
<dbReference type="Proteomes" id="UP000611723">
    <property type="component" value="Unassembled WGS sequence"/>
</dbReference>
<accession>A0A934WZX4</accession>
<evidence type="ECO:0000313" key="2">
    <source>
        <dbReference type="EMBL" id="MBK6265971.1"/>
    </source>
</evidence>
<keyword evidence="1" id="KW-0732">Signal</keyword>
<sequence>MKKQILLIATALLLSFSVQAQDLVYEKGDNIFNAGFGLGYYGYGALGTRSFSVPAITANYEVGIHEYFGVGPYAGFAKWNYRSNIYGYDYGFSIFTIGGRGSFHFSSLLNEALDMGIDDSKLDLYIALLMGMEFQTYSGDYGNQEGDVDLKFGPVFGVRYYLSNNFGLYFEGGRGSLGWATFGLSLKM</sequence>
<gene>
    <name evidence="2" type="ORF">JKA74_13090</name>
</gene>
<protein>
    <recommendedName>
        <fullName evidence="4">Outer membrane protein beta-barrel domain-containing protein</fullName>
    </recommendedName>
</protein>
<name>A0A934WZX4_9BACT</name>
<evidence type="ECO:0008006" key="4">
    <source>
        <dbReference type="Google" id="ProtNLM"/>
    </source>
</evidence>
<proteinExistence type="predicted"/>
<keyword evidence="3" id="KW-1185">Reference proteome</keyword>
<comment type="caution">
    <text evidence="2">The sequence shown here is derived from an EMBL/GenBank/DDBJ whole genome shotgun (WGS) entry which is preliminary data.</text>
</comment>
<evidence type="ECO:0000256" key="1">
    <source>
        <dbReference type="SAM" id="SignalP"/>
    </source>
</evidence>
<feature type="signal peptide" evidence="1">
    <location>
        <begin position="1"/>
        <end position="20"/>
    </location>
</feature>